<evidence type="ECO:0000313" key="6">
    <source>
        <dbReference type="Proteomes" id="UP001227230"/>
    </source>
</evidence>
<name>A0ABY9CQG5_VITVI</name>
<feature type="region of interest" description="Disordered" evidence="1">
    <location>
        <begin position="173"/>
        <end position="205"/>
    </location>
</feature>
<dbReference type="Pfam" id="PF22936">
    <property type="entry name" value="Pol_BBD"/>
    <property type="match status" value="1"/>
</dbReference>
<dbReference type="InterPro" id="IPR054722">
    <property type="entry name" value="PolX-like_BBD"/>
</dbReference>
<evidence type="ECO:0000259" key="4">
    <source>
        <dbReference type="Pfam" id="PF22936"/>
    </source>
</evidence>
<dbReference type="Pfam" id="PF13976">
    <property type="entry name" value="gag_pre-integrs"/>
    <property type="match status" value="1"/>
</dbReference>
<dbReference type="EMBL" id="CP126657">
    <property type="protein sequence ID" value="WJZ96746.1"/>
    <property type="molecule type" value="Genomic_DNA"/>
</dbReference>
<evidence type="ECO:0000259" key="2">
    <source>
        <dbReference type="Pfam" id="PF13961"/>
    </source>
</evidence>
<keyword evidence="6" id="KW-1185">Reference proteome</keyword>
<feature type="compositionally biased region" description="Polar residues" evidence="1">
    <location>
        <begin position="192"/>
        <end position="204"/>
    </location>
</feature>
<reference evidence="5 6" key="1">
    <citation type="journal article" date="2023" name="Hortic Res">
        <title>The complete reference genome for grapevine (Vitis vinifera L.) genetics and breeding.</title>
        <authorList>
            <person name="Shi X."/>
            <person name="Cao S."/>
            <person name="Wang X."/>
            <person name="Huang S."/>
            <person name="Wang Y."/>
            <person name="Liu Z."/>
            <person name="Liu W."/>
            <person name="Leng X."/>
            <person name="Peng Y."/>
            <person name="Wang N."/>
            <person name="Wang Y."/>
            <person name="Ma Z."/>
            <person name="Xu X."/>
            <person name="Zhang F."/>
            <person name="Xue H."/>
            <person name="Zhong H."/>
            <person name="Wang Y."/>
            <person name="Zhang K."/>
            <person name="Velt A."/>
            <person name="Avia K."/>
            <person name="Holtgrawe D."/>
            <person name="Grimplet J."/>
            <person name="Matus J.T."/>
            <person name="Ware D."/>
            <person name="Wu X."/>
            <person name="Wang H."/>
            <person name="Liu C."/>
            <person name="Fang Y."/>
            <person name="Rustenholz C."/>
            <person name="Cheng Z."/>
            <person name="Xiao H."/>
            <person name="Zhou Y."/>
        </authorList>
    </citation>
    <scope>NUCLEOTIDE SEQUENCE [LARGE SCALE GENOMIC DNA]</scope>
    <source>
        <strain evidence="6">cv. Pinot noir / PN40024</strain>
        <tissue evidence="5">Leaf</tissue>
    </source>
</reference>
<evidence type="ECO:0008006" key="7">
    <source>
        <dbReference type="Google" id="ProtNLM"/>
    </source>
</evidence>
<gene>
    <name evidence="5" type="ORF">VitviT2T_015399</name>
</gene>
<dbReference type="InterPro" id="IPR025724">
    <property type="entry name" value="GAG-pre-integrase_dom"/>
</dbReference>
<organism evidence="5 6">
    <name type="scientific">Vitis vinifera</name>
    <name type="common">Grape</name>
    <dbReference type="NCBI Taxonomy" id="29760"/>
    <lineage>
        <taxon>Eukaryota</taxon>
        <taxon>Viridiplantae</taxon>
        <taxon>Streptophyta</taxon>
        <taxon>Embryophyta</taxon>
        <taxon>Tracheophyta</taxon>
        <taxon>Spermatophyta</taxon>
        <taxon>Magnoliopsida</taxon>
        <taxon>eudicotyledons</taxon>
        <taxon>Gunneridae</taxon>
        <taxon>Pentapetalae</taxon>
        <taxon>rosids</taxon>
        <taxon>Vitales</taxon>
        <taxon>Vitaceae</taxon>
        <taxon>Viteae</taxon>
        <taxon>Vitis</taxon>
    </lineage>
</organism>
<evidence type="ECO:0000313" key="5">
    <source>
        <dbReference type="EMBL" id="WJZ96746.1"/>
    </source>
</evidence>
<accession>A0ABY9CQG5</accession>
<feature type="domain" description="GAG-pre-integrase" evidence="3">
    <location>
        <begin position="364"/>
        <end position="398"/>
    </location>
</feature>
<dbReference type="InterPro" id="IPR025314">
    <property type="entry name" value="DUF4219"/>
</dbReference>
<sequence>MGDLQVIGGIKKLNNQNYNTWSTCMMSYMQGQDLWKVVNGSEITQPEAEDVNGILQKWKIKTGKVMFALKTTIEEDVLEHIRDAKTPYEAWNTFTKLFSKKNDTRLQLLESKLLSVAQRDLTIAQYFHKGWQNQPSLVEFENLLAGQEALAKQMGGVSLKGEEEALYAHKGRWNSKQHTVGRTKKNEDRAKNSQGLVESNAATSKSEDEWDAQAFFAATGESTFIATTSEQIDYEKDWIIDSGCSNHMTGDKEKLQDLSEYKGRHMVVTANNSKLPIAHIGNTVVSSQYNTNDVSLQNVYHVPSMKKNLLLVAQLTSSGHFVLFGPQDVKVYRDLEIMEEPVIKGRRLESVYVMSAETAYVDKTRKNETTDLWHMRLSHVSYSKLIVMMKKSMLKGLP</sequence>
<dbReference type="PANTHER" id="PTHR47481:SF36">
    <property type="entry name" value="CCHC-TYPE DOMAIN-CONTAINING PROTEIN"/>
    <property type="match status" value="1"/>
</dbReference>
<proteinExistence type="predicted"/>
<protein>
    <recommendedName>
        <fullName evidence="7">GAG-pre-integrase domain-containing protein</fullName>
    </recommendedName>
</protein>
<feature type="domain" description="DUF4219" evidence="2">
    <location>
        <begin position="13"/>
        <end position="39"/>
    </location>
</feature>
<feature type="domain" description="Retrovirus-related Pol polyprotein from transposon TNT 1-94-like beta-barrel" evidence="4">
    <location>
        <begin position="238"/>
        <end position="319"/>
    </location>
</feature>
<evidence type="ECO:0000259" key="3">
    <source>
        <dbReference type="Pfam" id="PF13976"/>
    </source>
</evidence>
<dbReference type="PANTHER" id="PTHR47481">
    <property type="match status" value="1"/>
</dbReference>
<dbReference type="Proteomes" id="UP001227230">
    <property type="component" value="Chromosome 10"/>
</dbReference>
<dbReference type="Pfam" id="PF13961">
    <property type="entry name" value="DUF4219"/>
    <property type="match status" value="1"/>
</dbReference>
<feature type="compositionally biased region" description="Basic residues" evidence="1">
    <location>
        <begin position="173"/>
        <end position="183"/>
    </location>
</feature>
<evidence type="ECO:0000256" key="1">
    <source>
        <dbReference type="SAM" id="MobiDB-lite"/>
    </source>
</evidence>